<keyword evidence="3 6" id="KW-1133">Transmembrane helix</keyword>
<gene>
    <name evidence="8" type="ORF">BJ993_000681</name>
</gene>
<feature type="transmembrane region" description="Helical" evidence="6">
    <location>
        <begin position="98"/>
        <end position="117"/>
    </location>
</feature>
<feature type="domain" description="Inositolphosphotransferase Aur1/Ipt1" evidence="7">
    <location>
        <begin position="136"/>
        <end position="327"/>
    </location>
</feature>
<dbReference type="InterPro" id="IPR026841">
    <property type="entry name" value="Aur1/Ipt1"/>
</dbReference>
<feature type="transmembrane region" description="Helical" evidence="6">
    <location>
        <begin position="165"/>
        <end position="187"/>
    </location>
</feature>
<comment type="caution">
    <text evidence="8">The sequence shown here is derived from an EMBL/GenBank/DDBJ whole genome shotgun (WGS) entry which is preliminary data.</text>
</comment>
<organism evidence="8 9">
    <name type="scientific">Nocardioides aromaticivorans</name>
    <dbReference type="NCBI Taxonomy" id="200618"/>
    <lineage>
        <taxon>Bacteria</taxon>
        <taxon>Bacillati</taxon>
        <taxon>Actinomycetota</taxon>
        <taxon>Actinomycetes</taxon>
        <taxon>Propionibacteriales</taxon>
        <taxon>Nocardioidaceae</taxon>
        <taxon>Nocardioides</taxon>
    </lineage>
</organism>
<dbReference type="GO" id="GO:0016020">
    <property type="term" value="C:membrane"/>
    <property type="evidence" value="ECO:0007669"/>
    <property type="project" value="UniProtKB-SubCell"/>
</dbReference>
<keyword evidence="2 6" id="KW-0812">Transmembrane</keyword>
<feature type="transmembrane region" description="Helical" evidence="6">
    <location>
        <begin position="196"/>
        <end position="215"/>
    </location>
</feature>
<dbReference type="PANTHER" id="PTHR31310:SF7">
    <property type="entry name" value="PA-PHOSPHATASE RELATED-FAMILY PROTEIN DDB_G0268928"/>
    <property type="match status" value="1"/>
</dbReference>
<keyword evidence="4 6" id="KW-0472">Membrane</keyword>
<comment type="subcellular location">
    <subcellularLocation>
        <location evidence="1">Membrane</location>
        <topology evidence="1">Multi-pass membrane protein</topology>
    </subcellularLocation>
</comment>
<dbReference type="InterPro" id="IPR052185">
    <property type="entry name" value="IPC_Synthase-Related"/>
</dbReference>
<sequence length="380" mass="41026">MNDHQTGRRGAPSFALAWVAGLGLATLTVVFSLLEDIPVQDPDSLIPGYIRFPAIVLGAIAIDVVPRMIAAAGRPGGGWLRRFGSAGRRVMRERWPLTHWRFALNGVAAWYLCYAAFRNVKSMAPFVHEKIYDEPLADVDRFLFAGHDPAATLHAWFGTGVAAHFFSAVYIVWIALVPVTIAIALVWTRHTRAGEWFVTAVAVDWALGAVLYVVLPTVGPIYSDPGTFAALPETYVSRLQESMWSDRVATMADPATAGLQTIAAFASLHVGIMVTICLVVHLVGLHRWVRIASWTFLALTVLATVYLGWHFFVDVIAGAALGAFAVWIAGIATGNRIGWRARLVPERINVATPVGGPASAGHPEALASRSAPLPDHPAAD</sequence>
<feature type="transmembrane region" description="Helical" evidence="6">
    <location>
        <begin position="291"/>
        <end position="309"/>
    </location>
</feature>
<feature type="region of interest" description="Disordered" evidence="5">
    <location>
        <begin position="359"/>
        <end position="380"/>
    </location>
</feature>
<name>A0A7Y9ZHN2_9ACTN</name>
<feature type="transmembrane region" description="Helical" evidence="6">
    <location>
        <begin position="12"/>
        <end position="34"/>
    </location>
</feature>
<evidence type="ECO:0000313" key="9">
    <source>
        <dbReference type="Proteomes" id="UP000562045"/>
    </source>
</evidence>
<evidence type="ECO:0000256" key="4">
    <source>
        <dbReference type="ARBA" id="ARBA00023136"/>
    </source>
</evidence>
<reference evidence="8 9" key="1">
    <citation type="submission" date="2020-07" db="EMBL/GenBank/DDBJ databases">
        <title>Sequencing the genomes of 1000 actinobacteria strains.</title>
        <authorList>
            <person name="Klenk H.-P."/>
        </authorList>
    </citation>
    <scope>NUCLEOTIDE SEQUENCE [LARGE SCALE GENOMIC DNA]</scope>
    <source>
        <strain evidence="8 9">DSM 15131</strain>
    </source>
</reference>
<dbReference type="RefSeq" id="WP_179647736.1">
    <property type="nucleotide sequence ID" value="NZ_CP022295.1"/>
</dbReference>
<feature type="transmembrane region" description="Helical" evidence="6">
    <location>
        <begin position="315"/>
        <end position="333"/>
    </location>
</feature>
<feature type="transmembrane region" description="Helical" evidence="6">
    <location>
        <begin position="262"/>
        <end position="284"/>
    </location>
</feature>
<feature type="transmembrane region" description="Helical" evidence="6">
    <location>
        <begin position="46"/>
        <end position="65"/>
    </location>
</feature>
<evidence type="ECO:0000256" key="5">
    <source>
        <dbReference type="SAM" id="MobiDB-lite"/>
    </source>
</evidence>
<dbReference type="CDD" id="cd03386">
    <property type="entry name" value="PAP2_Aur1_like"/>
    <property type="match status" value="1"/>
</dbReference>
<accession>A0A7Y9ZHN2</accession>
<dbReference type="Proteomes" id="UP000562045">
    <property type="component" value="Unassembled WGS sequence"/>
</dbReference>
<dbReference type="EMBL" id="JACBZM010000001">
    <property type="protein sequence ID" value="NYI43601.1"/>
    <property type="molecule type" value="Genomic_DNA"/>
</dbReference>
<evidence type="ECO:0000256" key="3">
    <source>
        <dbReference type="ARBA" id="ARBA00022989"/>
    </source>
</evidence>
<proteinExistence type="predicted"/>
<evidence type="ECO:0000256" key="1">
    <source>
        <dbReference type="ARBA" id="ARBA00004141"/>
    </source>
</evidence>
<evidence type="ECO:0000313" key="8">
    <source>
        <dbReference type="EMBL" id="NYI43601.1"/>
    </source>
</evidence>
<evidence type="ECO:0000256" key="6">
    <source>
        <dbReference type="SAM" id="Phobius"/>
    </source>
</evidence>
<protein>
    <submittedName>
        <fullName evidence="8">Membrane-associated phospholipid phosphatase</fullName>
    </submittedName>
</protein>
<evidence type="ECO:0000259" key="7">
    <source>
        <dbReference type="Pfam" id="PF14378"/>
    </source>
</evidence>
<dbReference type="Pfam" id="PF14378">
    <property type="entry name" value="PAP2_3"/>
    <property type="match status" value="1"/>
</dbReference>
<dbReference type="PANTHER" id="PTHR31310">
    <property type="match status" value="1"/>
</dbReference>
<dbReference type="AlphaFoldDB" id="A0A7Y9ZHN2"/>
<evidence type="ECO:0000256" key="2">
    <source>
        <dbReference type="ARBA" id="ARBA00022692"/>
    </source>
</evidence>